<keyword evidence="6" id="KW-1185">Reference proteome</keyword>
<protein>
    <submittedName>
        <fullName evidence="5">Helix-turn-helix domain-containing protein</fullName>
    </submittedName>
</protein>
<dbReference type="PROSITE" id="PS01124">
    <property type="entry name" value="HTH_ARAC_FAMILY_2"/>
    <property type="match status" value="1"/>
</dbReference>
<evidence type="ECO:0000256" key="3">
    <source>
        <dbReference type="ARBA" id="ARBA00023163"/>
    </source>
</evidence>
<comment type="caution">
    <text evidence="5">The sequence shown here is derived from an EMBL/GenBank/DDBJ whole genome shotgun (WGS) entry which is preliminary data.</text>
</comment>
<dbReference type="SUPFAM" id="SSF46689">
    <property type="entry name" value="Homeodomain-like"/>
    <property type="match status" value="1"/>
</dbReference>
<dbReference type="InterPro" id="IPR050204">
    <property type="entry name" value="AraC_XylS_family_regulators"/>
</dbReference>
<dbReference type="PROSITE" id="PS00041">
    <property type="entry name" value="HTH_ARAC_FAMILY_1"/>
    <property type="match status" value="1"/>
</dbReference>
<keyword evidence="1" id="KW-0805">Transcription regulation</keyword>
<dbReference type="InterPro" id="IPR018062">
    <property type="entry name" value="HTH_AraC-typ_CS"/>
</dbReference>
<dbReference type="InterPro" id="IPR009057">
    <property type="entry name" value="Homeodomain-like_sf"/>
</dbReference>
<keyword evidence="2" id="KW-0238">DNA-binding</keyword>
<organism evidence="5 6">
    <name type="scientific">Streptomyces ossamyceticus</name>
    <dbReference type="NCBI Taxonomy" id="249581"/>
    <lineage>
        <taxon>Bacteria</taxon>
        <taxon>Bacillati</taxon>
        <taxon>Actinomycetota</taxon>
        <taxon>Actinomycetes</taxon>
        <taxon>Kitasatosporales</taxon>
        <taxon>Streptomycetaceae</taxon>
        <taxon>Streptomyces</taxon>
    </lineage>
</organism>
<gene>
    <name evidence="5" type="ORF">ABZZ21_08490</name>
</gene>
<evidence type="ECO:0000313" key="6">
    <source>
        <dbReference type="Proteomes" id="UP001550210"/>
    </source>
</evidence>
<dbReference type="InterPro" id="IPR035418">
    <property type="entry name" value="AraC-bd_2"/>
</dbReference>
<dbReference type="RefSeq" id="WP_355394446.1">
    <property type="nucleotide sequence ID" value="NZ_JBEXPZ010000009.1"/>
</dbReference>
<sequence>MIGTVFRSEDVPADDRFDHWREMVGRMRSPSDIISAHTTDFWAEFRLMELGPVTVWPTSFLPTRYRRSQRMVRQSDPELYHLSLLLDGELTLDHAGRNGAFGAFDLHLADSSQPYDLRPADDLRPAPVRGVGVDFPKSLLPLPPHRVRELLGRGIPGREGIAALLTDFLLGLERQADTLGPADAPRLGTVVLDLVSAVLGQALDAEAALPPETRQEALARRITAFIRQNLHDPELTPPVIAAAHHISVSYLHRVFQQHTRGETVAAWIRARRLEGAHRDLADRSLRTTPVHVIATRWGYPRASDFTRAFRTAYGAPPTEYRQDALADRGRHGNGA</sequence>
<dbReference type="PANTHER" id="PTHR46796">
    <property type="entry name" value="HTH-TYPE TRANSCRIPTIONAL ACTIVATOR RHAS-RELATED"/>
    <property type="match status" value="1"/>
</dbReference>
<dbReference type="Proteomes" id="UP001550210">
    <property type="component" value="Unassembled WGS sequence"/>
</dbReference>
<dbReference type="Pfam" id="PF12833">
    <property type="entry name" value="HTH_18"/>
    <property type="match status" value="1"/>
</dbReference>
<name>A0ABV2USS4_9ACTN</name>
<dbReference type="PANTHER" id="PTHR46796:SF6">
    <property type="entry name" value="ARAC SUBFAMILY"/>
    <property type="match status" value="1"/>
</dbReference>
<feature type="domain" description="HTH araC/xylS-type" evidence="4">
    <location>
        <begin position="220"/>
        <end position="323"/>
    </location>
</feature>
<reference evidence="5 6" key="1">
    <citation type="submission" date="2024-06" db="EMBL/GenBank/DDBJ databases">
        <title>The Natural Products Discovery Center: Release of the First 8490 Sequenced Strains for Exploring Actinobacteria Biosynthetic Diversity.</title>
        <authorList>
            <person name="Kalkreuter E."/>
            <person name="Kautsar S.A."/>
            <person name="Yang D."/>
            <person name="Bader C.D."/>
            <person name="Teijaro C.N."/>
            <person name="Fluegel L."/>
            <person name="Davis C.M."/>
            <person name="Simpson J.R."/>
            <person name="Lauterbach L."/>
            <person name="Steele A.D."/>
            <person name="Gui C."/>
            <person name="Meng S."/>
            <person name="Li G."/>
            <person name="Viehrig K."/>
            <person name="Ye F."/>
            <person name="Su P."/>
            <person name="Kiefer A.F."/>
            <person name="Nichols A."/>
            <person name="Cepeda A.J."/>
            <person name="Yan W."/>
            <person name="Fan B."/>
            <person name="Jiang Y."/>
            <person name="Adhikari A."/>
            <person name="Zheng C.-J."/>
            <person name="Schuster L."/>
            <person name="Cowan T.M."/>
            <person name="Smanski M.J."/>
            <person name="Chevrette M.G."/>
            <person name="De Carvalho L.P.S."/>
            <person name="Shen B."/>
        </authorList>
    </citation>
    <scope>NUCLEOTIDE SEQUENCE [LARGE SCALE GENOMIC DNA]</scope>
    <source>
        <strain evidence="5 6">NPDC006434</strain>
    </source>
</reference>
<evidence type="ECO:0000313" key="5">
    <source>
        <dbReference type="EMBL" id="MET9844613.1"/>
    </source>
</evidence>
<proteinExistence type="predicted"/>
<dbReference type="EMBL" id="JBEXPZ010000009">
    <property type="protein sequence ID" value="MET9844613.1"/>
    <property type="molecule type" value="Genomic_DNA"/>
</dbReference>
<accession>A0ABV2USS4</accession>
<dbReference type="Gene3D" id="1.10.10.60">
    <property type="entry name" value="Homeodomain-like"/>
    <property type="match status" value="1"/>
</dbReference>
<dbReference type="InterPro" id="IPR018060">
    <property type="entry name" value="HTH_AraC"/>
</dbReference>
<keyword evidence="3" id="KW-0804">Transcription</keyword>
<evidence type="ECO:0000256" key="1">
    <source>
        <dbReference type="ARBA" id="ARBA00023015"/>
    </source>
</evidence>
<evidence type="ECO:0000256" key="2">
    <source>
        <dbReference type="ARBA" id="ARBA00023125"/>
    </source>
</evidence>
<dbReference type="SMART" id="SM00342">
    <property type="entry name" value="HTH_ARAC"/>
    <property type="match status" value="1"/>
</dbReference>
<dbReference type="Pfam" id="PF14525">
    <property type="entry name" value="AraC_binding_2"/>
    <property type="match status" value="1"/>
</dbReference>
<evidence type="ECO:0000259" key="4">
    <source>
        <dbReference type="PROSITE" id="PS01124"/>
    </source>
</evidence>